<organism evidence="1 2">
    <name type="scientific">Geobacillus thermodenitrificans</name>
    <dbReference type="NCBI Taxonomy" id="33940"/>
    <lineage>
        <taxon>Bacteria</taxon>
        <taxon>Bacillati</taxon>
        <taxon>Bacillota</taxon>
        <taxon>Bacilli</taxon>
        <taxon>Bacillales</taxon>
        <taxon>Anoxybacillaceae</taxon>
        <taxon>Geobacillus</taxon>
    </lineage>
</organism>
<protein>
    <recommendedName>
        <fullName evidence="3">Transposase</fullName>
    </recommendedName>
</protein>
<dbReference type="RefSeq" id="WP_311089343.1">
    <property type="nucleotide sequence ID" value="NZ_CP133461.1"/>
</dbReference>
<evidence type="ECO:0000313" key="2">
    <source>
        <dbReference type="Proteomes" id="UP001297580"/>
    </source>
</evidence>
<gene>
    <name evidence="1" type="ORF">HSX42_06825</name>
</gene>
<evidence type="ECO:0000313" key="1">
    <source>
        <dbReference type="EMBL" id="WMV77468.1"/>
    </source>
</evidence>
<sequence>MSTLRRGMTEERTAHLIDLSIGLKRRCSVSQQLVQSFRKNGEW</sequence>
<accession>A0ABY9QEZ0</accession>
<name>A0ABY9QEZ0_GEOTD</name>
<evidence type="ECO:0008006" key="3">
    <source>
        <dbReference type="Google" id="ProtNLM"/>
    </source>
</evidence>
<reference evidence="1 2" key="1">
    <citation type="submission" date="2023-08" db="EMBL/GenBank/DDBJ databases">
        <title>Complete genome sequence of Geobacillus thermodenitrificans K1041, a genetically tractable strain representative of the genus Geobacillus.</title>
        <authorList>
            <person name="Kani S."/>
            <person name="Suzuki H."/>
        </authorList>
    </citation>
    <scope>NUCLEOTIDE SEQUENCE [LARGE SCALE GENOMIC DNA]</scope>
    <source>
        <strain evidence="1 2">K1041</strain>
    </source>
</reference>
<dbReference type="EMBL" id="CP133461">
    <property type="protein sequence ID" value="WMV77468.1"/>
    <property type="molecule type" value="Genomic_DNA"/>
</dbReference>
<keyword evidence="2" id="KW-1185">Reference proteome</keyword>
<proteinExistence type="predicted"/>
<dbReference type="Proteomes" id="UP001297580">
    <property type="component" value="Chromosome"/>
</dbReference>